<dbReference type="PANTHER" id="PTHR43341:SF12">
    <property type="entry name" value="AMINO ACID TRANSPORTER (EUROFUNG)"/>
    <property type="match status" value="1"/>
</dbReference>
<gene>
    <name evidence="9" type="ORF">AOQ84DRAFT_390639</name>
</gene>
<keyword evidence="5 7" id="KW-1133">Transmembrane helix</keyword>
<feature type="transmembrane region" description="Helical" evidence="7">
    <location>
        <begin position="144"/>
        <end position="169"/>
    </location>
</feature>
<evidence type="ECO:0000313" key="9">
    <source>
        <dbReference type="EMBL" id="OCL05790.1"/>
    </source>
</evidence>
<dbReference type="InterPro" id="IPR004841">
    <property type="entry name" value="AA-permease/SLC12A_dom"/>
</dbReference>
<evidence type="ECO:0000256" key="6">
    <source>
        <dbReference type="ARBA" id="ARBA00023136"/>
    </source>
</evidence>
<dbReference type="Gene3D" id="1.20.1740.10">
    <property type="entry name" value="Amino acid/polyamine transporter I"/>
    <property type="match status" value="1"/>
</dbReference>
<evidence type="ECO:0000256" key="5">
    <source>
        <dbReference type="ARBA" id="ARBA00022989"/>
    </source>
</evidence>
<dbReference type="InterPro" id="IPR004840">
    <property type="entry name" value="Amino_acid_permease_CS"/>
</dbReference>
<feature type="transmembrane region" description="Helical" evidence="7">
    <location>
        <begin position="67"/>
        <end position="88"/>
    </location>
</feature>
<feature type="transmembrane region" description="Helical" evidence="7">
    <location>
        <begin position="100"/>
        <end position="123"/>
    </location>
</feature>
<dbReference type="AlphaFoldDB" id="A0A8E2EWA5"/>
<feature type="transmembrane region" description="Helical" evidence="7">
    <location>
        <begin position="251"/>
        <end position="272"/>
    </location>
</feature>
<reference evidence="9 10" key="1">
    <citation type="journal article" date="2016" name="Nat. Commun.">
        <title>Ectomycorrhizal ecology is imprinted in the genome of the dominant symbiotic fungus Cenococcum geophilum.</title>
        <authorList>
            <consortium name="DOE Joint Genome Institute"/>
            <person name="Peter M."/>
            <person name="Kohler A."/>
            <person name="Ohm R.A."/>
            <person name="Kuo A."/>
            <person name="Krutzmann J."/>
            <person name="Morin E."/>
            <person name="Arend M."/>
            <person name="Barry K.W."/>
            <person name="Binder M."/>
            <person name="Choi C."/>
            <person name="Clum A."/>
            <person name="Copeland A."/>
            <person name="Grisel N."/>
            <person name="Haridas S."/>
            <person name="Kipfer T."/>
            <person name="LaButti K."/>
            <person name="Lindquist E."/>
            <person name="Lipzen A."/>
            <person name="Maire R."/>
            <person name="Meier B."/>
            <person name="Mihaltcheva S."/>
            <person name="Molinier V."/>
            <person name="Murat C."/>
            <person name="Poggeler S."/>
            <person name="Quandt C.A."/>
            <person name="Sperisen C."/>
            <person name="Tritt A."/>
            <person name="Tisserant E."/>
            <person name="Crous P.W."/>
            <person name="Henrissat B."/>
            <person name="Nehls U."/>
            <person name="Egli S."/>
            <person name="Spatafora J.W."/>
            <person name="Grigoriev I.V."/>
            <person name="Martin F.M."/>
        </authorList>
    </citation>
    <scope>NUCLEOTIDE SEQUENCE [LARGE SCALE GENOMIC DNA]</scope>
    <source>
        <strain evidence="9 10">CBS 207.34</strain>
    </source>
</reference>
<dbReference type="EMBL" id="KV750208">
    <property type="protein sequence ID" value="OCL05790.1"/>
    <property type="molecule type" value="Genomic_DNA"/>
</dbReference>
<dbReference type="Pfam" id="PF00324">
    <property type="entry name" value="AA_permease"/>
    <property type="match status" value="1"/>
</dbReference>
<accession>A0A8E2EWA5</accession>
<evidence type="ECO:0000256" key="2">
    <source>
        <dbReference type="ARBA" id="ARBA00022448"/>
    </source>
</evidence>
<keyword evidence="2" id="KW-0813">Transport</keyword>
<feature type="transmembrane region" description="Helical" evidence="7">
    <location>
        <begin position="422"/>
        <end position="443"/>
    </location>
</feature>
<keyword evidence="10" id="KW-1185">Reference proteome</keyword>
<dbReference type="FunFam" id="1.20.1740.10:FF:000017">
    <property type="entry name" value="Amino acid permease"/>
    <property type="match status" value="1"/>
</dbReference>
<protein>
    <submittedName>
        <fullName evidence="9">Amino-acid permease inda1</fullName>
    </submittedName>
</protein>
<name>A0A8E2EWA5_9PEZI</name>
<evidence type="ECO:0000313" key="10">
    <source>
        <dbReference type="Proteomes" id="UP000250140"/>
    </source>
</evidence>
<dbReference type="PROSITE" id="PS00218">
    <property type="entry name" value="AMINO_ACID_PERMEASE_1"/>
    <property type="match status" value="1"/>
</dbReference>
<feature type="transmembrane region" description="Helical" evidence="7">
    <location>
        <begin position="207"/>
        <end position="227"/>
    </location>
</feature>
<evidence type="ECO:0000256" key="4">
    <source>
        <dbReference type="ARBA" id="ARBA00022970"/>
    </source>
</evidence>
<evidence type="ECO:0000259" key="8">
    <source>
        <dbReference type="Pfam" id="PF00324"/>
    </source>
</evidence>
<proteinExistence type="predicted"/>
<evidence type="ECO:0000256" key="7">
    <source>
        <dbReference type="SAM" id="Phobius"/>
    </source>
</evidence>
<dbReference type="GO" id="GO:0015171">
    <property type="term" value="F:amino acid transmembrane transporter activity"/>
    <property type="evidence" value="ECO:0007669"/>
    <property type="project" value="TreeGrafter"/>
</dbReference>
<keyword evidence="6 7" id="KW-0472">Membrane</keyword>
<dbReference type="PIRSF" id="PIRSF006060">
    <property type="entry name" value="AA_transporter"/>
    <property type="match status" value="1"/>
</dbReference>
<feature type="domain" description="Amino acid permease/ SLC12A" evidence="8">
    <location>
        <begin position="66"/>
        <end position="515"/>
    </location>
</feature>
<organism evidence="9 10">
    <name type="scientific">Glonium stellatum</name>
    <dbReference type="NCBI Taxonomy" id="574774"/>
    <lineage>
        <taxon>Eukaryota</taxon>
        <taxon>Fungi</taxon>
        <taxon>Dikarya</taxon>
        <taxon>Ascomycota</taxon>
        <taxon>Pezizomycotina</taxon>
        <taxon>Dothideomycetes</taxon>
        <taxon>Pleosporomycetidae</taxon>
        <taxon>Gloniales</taxon>
        <taxon>Gloniaceae</taxon>
        <taxon>Glonium</taxon>
    </lineage>
</organism>
<keyword evidence="4" id="KW-0029">Amino-acid transport</keyword>
<feature type="transmembrane region" description="Helical" evidence="7">
    <location>
        <begin position="340"/>
        <end position="360"/>
    </location>
</feature>
<evidence type="ECO:0000256" key="3">
    <source>
        <dbReference type="ARBA" id="ARBA00022692"/>
    </source>
</evidence>
<feature type="transmembrane region" description="Helical" evidence="7">
    <location>
        <begin position="393"/>
        <end position="410"/>
    </location>
</feature>
<evidence type="ECO:0000256" key="1">
    <source>
        <dbReference type="ARBA" id="ARBA00004141"/>
    </source>
</evidence>
<dbReference type="PANTHER" id="PTHR43341">
    <property type="entry name" value="AMINO ACID PERMEASE"/>
    <property type="match status" value="1"/>
</dbReference>
<feature type="transmembrane region" description="Helical" evidence="7">
    <location>
        <begin position="175"/>
        <end position="195"/>
    </location>
</feature>
<keyword evidence="3 7" id="KW-0812">Transmembrane</keyword>
<dbReference type="InterPro" id="IPR050524">
    <property type="entry name" value="APC_YAT"/>
</dbReference>
<dbReference type="OrthoDB" id="3900342at2759"/>
<dbReference type="GO" id="GO:0016020">
    <property type="term" value="C:membrane"/>
    <property type="evidence" value="ECO:0007669"/>
    <property type="project" value="UniProtKB-SubCell"/>
</dbReference>
<feature type="transmembrane region" description="Helical" evidence="7">
    <location>
        <begin position="293"/>
        <end position="312"/>
    </location>
</feature>
<dbReference type="Proteomes" id="UP000250140">
    <property type="component" value="Unassembled WGS sequence"/>
</dbReference>
<comment type="subcellular location">
    <subcellularLocation>
        <location evidence="1">Membrane</location>
        <topology evidence="1">Multi-pass membrane protein</topology>
    </subcellularLocation>
</comment>
<sequence length="515" mass="55793">MAENIPYVEKHVTSRHSDDLPSYGGAAELKEPLGFWTRMGCTPESFKRRTAVEEGVQLNQTLKARHLHMIAIGGSIGAGLFVGSGSALSRGGPGVLLVDFFIISLMMFNVVYSLGELAVVYPVSGGFYTYSARFIDPSWGFAMGWNYVFQWAIVLPPKLVVAGLTVGYWEADVSVGVWITMFLIAIIIINIFGVLRYGEEEFWSSMLKLAAIVIFMIIGLILVLGGGPSNGIYDGYRGARLWHDPGAFRNGFKGVCSVFVTAAFAFSGTELVGLAAAETANPAKALPGAVKQVFRRITLFYILSLFFIGLLVRSDDDRLLGVNPLIDVTASPFVIVAKDAGLVGFDSFMNVVILIFFFSIGNSGVYGGSRTLTALAEQGYAPKLFKYVDKSGWPLPATIAIIAFGLLAYINLDAQGPVVFDWLLALSGLAALFTWGSICLAHIRFRSAWKHHGYTLDEIPFQAAFGVYGSWAGLALVIVVPIAQFYTAVWPLGDGVNNAEGVFKSYLALPVVVLF</sequence>
<feature type="transmembrane region" description="Helical" evidence="7">
    <location>
        <begin position="463"/>
        <end position="486"/>
    </location>
</feature>